<dbReference type="InterPro" id="IPR029044">
    <property type="entry name" value="Nucleotide-diphossugar_trans"/>
</dbReference>
<dbReference type="Pfam" id="PF00535">
    <property type="entry name" value="Glycos_transf_2"/>
    <property type="match status" value="1"/>
</dbReference>
<keyword evidence="2" id="KW-0328">Glycosyltransferase</keyword>
<dbReference type="SUPFAM" id="SSF53448">
    <property type="entry name" value="Nucleotide-diphospho-sugar transferases"/>
    <property type="match status" value="1"/>
</dbReference>
<name>A0ABV5KBG6_9ACTN</name>
<dbReference type="GO" id="GO:0016757">
    <property type="term" value="F:glycosyltransferase activity"/>
    <property type="evidence" value="ECO:0007669"/>
    <property type="project" value="UniProtKB-KW"/>
</dbReference>
<evidence type="ECO:0000259" key="1">
    <source>
        <dbReference type="Pfam" id="PF00535"/>
    </source>
</evidence>
<dbReference type="CDD" id="cd00761">
    <property type="entry name" value="Glyco_tranf_GTA_type"/>
    <property type="match status" value="1"/>
</dbReference>
<keyword evidence="2" id="KW-0808">Transferase</keyword>
<sequence>MTPSTEGTRTRRDVDVVIATRHRPEMVREAIAAVGAQEYDGTVRCLVVHDGTEPDADLVSTDRDRPVQVLGNVGTPGLAGARNTGVRAGSAPYVAFCDDDDLWRRDKVALQVGLLEREGVDTVVTGVRIHYGEGSVDRVPRPEELRAEVLARRRVVAAHPSTVLVRRSALEGDIGPFDEAIPGSYGEDYDWMLRAVAVGPVAVVEAALVDVRWGSSQFSRQWRTIVDALDYLMAKHPVFQADPRAVGRLHGQQAFALAALHRGGSVPAIARTLRDAPTEPRAYLAAAVALRLVSADRVLDLVNRRGRGI</sequence>
<keyword evidence="3" id="KW-1185">Reference proteome</keyword>
<proteinExistence type="predicted"/>
<dbReference type="EMBL" id="JBHMDG010000015">
    <property type="protein sequence ID" value="MFB9313986.1"/>
    <property type="molecule type" value="Genomic_DNA"/>
</dbReference>
<feature type="domain" description="Glycosyltransferase 2-like" evidence="1">
    <location>
        <begin position="16"/>
        <end position="170"/>
    </location>
</feature>
<dbReference type="Proteomes" id="UP001589750">
    <property type="component" value="Unassembled WGS sequence"/>
</dbReference>
<dbReference type="EC" id="2.4.-.-" evidence="2"/>
<dbReference type="InterPro" id="IPR050834">
    <property type="entry name" value="Glycosyltransf_2"/>
</dbReference>
<organism evidence="2 3">
    <name type="scientific">Nocardioides plantarum</name>
    <dbReference type="NCBI Taxonomy" id="29299"/>
    <lineage>
        <taxon>Bacteria</taxon>
        <taxon>Bacillati</taxon>
        <taxon>Actinomycetota</taxon>
        <taxon>Actinomycetes</taxon>
        <taxon>Propionibacteriales</taxon>
        <taxon>Nocardioidaceae</taxon>
        <taxon>Nocardioides</taxon>
    </lineage>
</organism>
<evidence type="ECO:0000313" key="3">
    <source>
        <dbReference type="Proteomes" id="UP001589750"/>
    </source>
</evidence>
<dbReference type="PANTHER" id="PTHR43685">
    <property type="entry name" value="GLYCOSYLTRANSFERASE"/>
    <property type="match status" value="1"/>
</dbReference>
<dbReference type="PANTHER" id="PTHR43685:SF2">
    <property type="entry name" value="GLYCOSYLTRANSFERASE 2-LIKE DOMAIN-CONTAINING PROTEIN"/>
    <property type="match status" value="1"/>
</dbReference>
<gene>
    <name evidence="2" type="ORF">ACFFRI_13105</name>
</gene>
<dbReference type="InterPro" id="IPR001173">
    <property type="entry name" value="Glyco_trans_2-like"/>
</dbReference>
<reference evidence="2 3" key="1">
    <citation type="submission" date="2024-09" db="EMBL/GenBank/DDBJ databases">
        <authorList>
            <person name="Sun Q."/>
            <person name="Mori K."/>
        </authorList>
    </citation>
    <scope>NUCLEOTIDE SEQUENCE [LARGE SCALE GENOMIC DNA]</scope>
    <source>
        <strain evidence="2 3">JCM 9626</strain>
    </source>
</reference>
<evidence type="ECO:0000313" key="2">
    <source>
        <dbReference type="EMBL" id="MFB9313986.1"/>
    </source>
</evidence>
<accession>A0ABV5KBG6</accession>
<comment type="caution">
    <text evidence="2">The sequence shown here is derived from an EMBL/GenBank/DDBJ whole genome shotgun (WGS) entry which is preliminary data.</text>
</comment>
<dbReference type="Gene3D" id="3.90.550.10">
    <property type="entry name" value="Spore Coat Polysaccharide Biosynthesis Protein SpsA, Chain A"/>
    <property type="match status" value="1"/>
</dbReference>
<protein>
    <submittedName>
        <fullName evidence="2">Glycosyltransferase family 2 protein</fullName>
        <ecNumber evidence="2">2.4.-.-</ecNumber>
    </submittedName>
</protein>
<dbReference type="RefSeq" id="WP_140007467.1">
    <property type="nucleotide sequence ID" value="NZ_JBHMDG010000015.1"/>
</dbReference>